<proteinExistence type="predicted"/>
<evidence type="ECO:0000256" key="1">
    <source>
        <dbReference type="SAM" id="SignalP"/>
    </source>
</evidence>
<dbReference type="EMBL" id="CP069127">
    <property type="protein sequence ID" value="QRG65524.1"/>
    <property type="molecule type" value="Genomic_DNA"/>
</dbReference>
<feature type="domain" description="BIG2" evidence="2">
    <location>
        <begin position="292"/>
        <end position="361"/>
    </location>
</feature>
<feature type="domain" description="BIG2" evidence="2">
    <location>
        <begin position="203"/>
        <end position="279"/>
    </location>
</feature>
<feature type="domain" description="BIG2" evidence="2">
    <location>
        <begin position="364"/>
        <end position="440"/>
    </location>
</feature>
<feature type="domain" description="BIG2" evidence="2">
    <location>
        <begin position="122"/>
        <end position="198"/>
    </location>
</feature>
<dbReference type="RefSeq" id="WP_203255036.1">
    <property type="nucleotide sequence ID" value="NZ_CP069127.1"/>
</dbReference>
<feature type="domain" description="BIG2" evidence="2">
    <location>
        <begin position="42"/>
        <end position="119"/>
    </location>
</feature>
<feature type="signal peptide" evidence="1">
    <location>
        <begin position="1"/>
        <end position="25"/>
    </location>
</feature>
<keyword evidence="4" id="KW-1185">Reference proteome</keyword>
<dbReference type="PANTHER" id="PTHR23019">
    <property type="entry name" value="NUCLEAR PORE MEMBRANE GLYCOPROTEIN GP210-RELATED"/>
    <property type="match status" value="1"/>
</dbReference>
<accession>A0ABX7FH44</accession>
<sequence length="442" mass="46403">MKRMKKSIFQTVTVALATVCAVHFAFPVSTYAQSLTQVKAANSEGLTVSSSAISVVKGNTQSIKLKYNGQTLDSSRATWSSSSTSIASVSSSGVVTGKGTGTAIITVRYSGETAKVRVTVSAPDELKASIKKATLKKGKEQTVELTFNGKPLQASKATWTTSYPAVATVKSGVITAKGNGAAIITAKYKDLTVYVEVTVESNVSGKLEASDSKLKMDKGDEETIKLKYDDESISGSKATWTTSKSSVATVDDGVVKAKGKGTATITAKYKNEKVEIEVTVGGGSTSDLLEADDTDITLKKGDKETIKLSYDGKSVSASNATWTTSKSSVATVSKGVITAKANGTATITAKYKGEKVEIEVTVKSSDSLEADDTSISVKKGKKETITLYYDDKELKGSKATWSTSDSSVATVKDGVVTGKKKGTATITAKYKDESVKIKVTVK</sequence>
<dbReference type="InterPro" id="IPR008964">
    <property type="entry name" value="Invasin/intimin_cell_adhesion"/>
</dbReference>
<keyword evidence="1" id="KW-0732">Signal</keyword>
<feature type="chain" id="PRO_5046601871" evidence="1">
    <location>
        <begin position="26"/>
        <end position="442"/>
    </location>
</feature>
<evidence type="ECO:0000313" key="3">
    <source>
        <dbReference type="EMBL" id="QRG65524.1"/>
    </source>
</evidence>
<evidence type="ECO:0000259" key="2">
    <source>
        <dbReference type="SMART" id="SM00635"/>
    </source>
</evidence>
<dbReference type="SMART" id="SM00635">
    <property type="entry name" value="BID_2"/>
    <property type="match status" value="5"/>
</dbReference>
<dbReference type="Pfam" id="PF02368">
    <property type="entry name" value="Big_2"/>
    <property type="match status" value="2"/>
</dbReference>
<gene>
    <name evidence="3" type="ORF">JNE38_18065</name>
</gene>
<protein>
    <submittedName>
        <fullName evidence="3">Ig-like domain-containing protein</fullName>
    </submittedName>
</protein>
<dbReference type="Gene3D" id="2.60.40.1080">
    <property type="match status" value="5"/>
</dbReference>
<dbReference type="PANTHER" id="PTHR23019:SF0">
    <property type="entry name" value="NUCLEAR PORE MEMBRANE GLYCOPROTEIN 210"/>
    <property type="match status" value="1"/>
</dbReference>
<reference evidence="3 4" key="1">
    <citation type="submission" date="2021-01" db="EMBL/GenBank/DDBJ databases">
        <title>Identification of strong promoters based on the transcriptome of Brevibacillus choshinensis.</title>
        <authorList>
            <person name="Yao D."/>
            <person name="Zhang K."/>
            <person name="Wu J."/>
        </authorList>
    </citation>
    <scope>NUCLEOTIDE SEQUENCE [LARGE SCALE GENOMIC DNA]</scope>
    <source>
        <strain evidence="3 4">HPD31-SP3</strain>
    </source>
</reference>
<dbReference type="InterPro" id="IPR045197">
    <property type="entry name" value="NUP210-like"/>
</dbReference>
<organism evidence="3 4">
    <name type="scientific">Brevibacillus choshinensis</name>
    <dbReference type="NCBI Taxonomy" id="54911"/>
    <lineage>
        <taxon>Bacteria</taxon>
        <taxon>Bacillati</taxon>
        <taxon>Bacillota</taxon>
        <taxon>Bacilli</taxon>
        <taxon>Bacillales</taxon>
        <taxon>Paenibacillaceae</taxon>
        <taxon>Brevibacillus</taxon>
    </lineage>
</organism>
<dbReference type="InterPro" id="IPR003343">
    <property type="entry name" value="Big_2"/>
</dbReference>
<evidence type="ECO:0000313" key="4">
    <source>
        <dbReference type="Proteomes" id="UP000596248"/>
    </source>
</evidence>
<dbReference type="SUPFAM" id="SSF49373">
    <property type="entry name" value="Invasin/intimin cell-adhesion fragments"/>
    <property type="match status" value="5"/>
</dbReference>
<name>A0ABX7FH44_BRECH</name>
<dbReference type="Proteomes" id="UP000596248">
    <property type="component" value="Chromosome"/>
</dbReference>